<sequence>MAPAEQLSFASDVYTSKTSTTSSSTSTPTSRITQLADFCSFVVPCIWYGGTSSQYPQTRNMTNFRKFCYDILNATQISSSCILLSLKYIQSLKRQNPNIRGAEGSEYRLFTVALMLANKYLDDNTYTNKTWAEVSNLSVKELNIMEIEYLAALSYELFVSEQEYLQWLKECETYVARQGQYMQQQANATLRPTKVPTGVRRLSPPPPSRNHQLPSINMSNFMPAPTAMTIQHKRQAHNAFVDTSYEPPLKRVNVYGVQPQRNVVLPNTPPHYGGGYVVPVIAPIPTYPQTPVSPAYTPPSCQQYYAAPMATYASLPDYVTYNASNSTLSAPIAIYPTAFAAQGPLVDRTNFQYYNTSNTRRGQPQTQMSYNNPNIAAFSSDFTFQSATVM</sequence>
<dbReference type="AlphaFoldDB" id="A0A433D0L3"/>
<dbReference type="PANTHER" id="PTHR15615">
    <property type="match status" value="1"/>
</dbReference>
<evidence type="ECO:0000313" key="3">
    <source>
        <dbReference type="Proteomes" id="UP000268093"/>
    </source>
</evidence>
<proteinExistence type="predicted"/>
<dbReference type="Pfam" id="PF08613">
    <property type="entry name" value="Cyclin"/>
    <property type="match status" value="1"/>
</dbReference>
<dbReference type="GO" id="GO:0000307">
    <property type="term" value="C:cyclin-dependent protein kinase holoenzyme complex"/>
    <property type="evidence" value="ECO:0007669"/>
    <property type="project" value="TreeGrafter"/>
</dbReference>
<dbReference type="InterPro" id="IPR013922">
    <property type="entry name" value="Cyclin_PHO80-like"/>
</dbReference>
<dbReference type="Proteomes" id="UP000268093">
    <property type="component" value="Unassembled WGS sequence"/>
</dbReference>
<dbReference type="PANTHER" id="PTHR15615:SF27">
    <property type="entry name" value="PHO85 CYCLIN CLG1"/>
    <property type="match status" value="1"/>
</dbReference>
<organism evidence="2 3">
    <name type="scientific">Jimgerdemannia flammicorona</name>
    <dbReference type="NCBI Taxonomy" id="994334"/>
    <lineage>
        <taxon>Eukaryota</taxon>
        <taxon>Fungi</taxon>
        <taxon>Fungi incertae sedis</taxon>
        <taxon>Mucoromycota</taxon>
        <taxon>Mucoromycotina</taxon>
        <taxon>Endogonomycetes</taxon>
        <taxon>Endogonales</taxon>
        <taxon>Endogonaceae</taxon>
        <taxon>Jimgerdemannia</taxon>
    </lineage>
</organism>
<dbReference type="GO" id="GO:0016538">
    <property type="term" value="F:cyclin-dependent protein serine/threonine kinase regulator activity"/>
    <property type="evidence" value="ECO:0007669"/>
    <property type="project" value="TreeGrafter"/>
</dbReference>
<dbReference type="InterPro" id="IPR036915">
    <property type="entry name" value="Cyclin-like_sf"/>
</dbReference>
<keyword evidence="3" id="KW-1185">Reference proteome</keyword>
<name>A0A433D0L3_9FUNG</name>
<dbReference type="EMBL" id="RBNI01009053">
    <property type="protein sequence ID" value="RUP44370.1"/>
    <property type="molecule type" value="Genomic_DNA"/>
</dbReference>
<comment type="caution">
    <text evidence="2">The sequence shown here is derived from an EMBL/GenBank/DDBJ whole genome shotgun (WGS) entry which is preliminary data.</text>
</comment>
<gene>
    <name evidence="2" type="ORF">BC936DRAFT_149571</name>
</gene>
<dbReference type="Gene3D" id="1.10.472.10">
    <property type="entry name" value="Cyclin-like"/>
    <property type="match status" value="1"/>
</dbReference>
<reference evidence="2 3" key="1">
    <citation type="journal article" date="2018" name="New Phytol.">
        <title>Phylogenomics of Endogonaceae and evolution of mycorrhizas within Mucoromycota.</title>
        <authorList>
            <person name="Chang Y."/>
            <person name="Desiro A."/>
            <person name="Na H."/>
            <person name="Sandor L."/>
            <person name="Lipzen A."/>
            <person name="Clum A."/>
            <person name="Barry K."/>
            <person name="Grigoriev I.V."/>
            <person name="Martin F.M."/>
            <person name="Stajich J.E."/>
            <person name="Smith M.E."/>
            <person name="Bonito G."/>
            <person name="Spatafora J.W."/>
        </authorList>
    </citation>
    <scope>NUCLEOTIDE SEQUENCE [LARGE SCALE GENOMIC DNA]</scope>
    <source>
        <strain evidence="2 3">GMNB39</strain>
    </source>
</reference>
<evidence type="ECO:0000313" key="2">
    <source>
        <dbReference type="EMBL" id="RUP44370.1"/>
    </source>
</evidence>
<dbReference type="GO" id="GO:0019901">
    <property type="term" value="F:protein kinase binding"/>
    <property type="evidence" value="ECO:0007669"/>
    <property type="project" value="InterPro"/>
</dbReference>
<dbReference type="GO" id="GO:0005634">
    <property type="term" value="C:nucleus"/>
    <property type="evidence" value="ECO:0007669"/>
    <property type="project" value="TreeGrafter"/>
</dbReference>
<dbReference type="OrthoDB" id="244495at2759"/>
<accession>A0A433D0L3</accession>
<dbReference type="SUPFAM" id="SSF47954">
    <property type="entry name" value="Cyclin-like"/>
    <property type="match status" value="1"/>
</dbReference>
<dbReference type="CDD" id="cd20557">
    <property type="entry name" value="CYCLIN_ScPCL1-like"/>
    <property type="match status" value="1"/>
</dbReference>
<evidence type="ECO:0000256" key="1">
    <source>
        <dbReference type="SAM" id="MobiDB-lite"/>
    </source>
</evidence>
<protein>
    <submittedName>
        <fullName evidence="2">Cyclin-domain-containing protein</fullName>
    </submittedName>
</protein>
<feature type="region of interest" description="Disordered" evidence="1">
    <location>
        <begin position="195"/>
        <end position="215"/>
    </location>
</feature>